<evidence type="ECO:0000313" key="1">
    <source>
        <dbReference type="EMBL" id="KAJ6796889.1"/>
    </source>
</evidence>
<gene>
    <name evidence="1" type="ORF">M6B38_220770</name>
</gene>
<name>A0AAX6DYW4_IRIPA</name>
<comment type="caution">
    <text evidence="1">The sequence shown here is derived from an EMBL/GenBank/DDBJ whole genome shotgun (WGS) entry which is preliminary data.</text>
</comment>
<sequence>MRSSPGRTLKNLTTIETRIHNIRSFAVTCSSPTVPNEPSRVDETQAVFFVGESLLNQEGGGGEEAYAQDHPMELVETCMDHSVFLNPRGSVAPA</sequence>
<dbReference type="AlphaFoldDB" id="A0AAX6DYW4"/>
<dbReference type="EMBL" id="JANAVB010041219">
    <property type="protein sequence ID" value="KAJ6796889.1"/>
    <property type="molecule type" value="Genomic_DNA"/>
</dbReference>
<accession>A0AAX6DYW4</accession>
<protein>
    <submittedName>
        <fullName evidence="1">Uncharacterized protein</fullName>
    </submittedName>
</protein>
<dbReference type="Proteomes" id="UP001140949">
    <property type="component" value="Unassembled WGS sequence"/>
</dbReference>
<proteinExistence type="predicted"/>
<reference evidence="1" key="1">
    <citation type="journal article" date="2023" name="GigaByte">
        <title>Genome assembly of the bearded iris, Iris pallida Lam.</title>
        <authorList>
            <person name="Bruccoleri R.E."/>
            <person name="Oakeley E.J."/>
            <person name="Faust A.M.E."/>
            <person name="Altorfer M."/>
            <person name="Dessus-Babus S."/>
            <person name="Burckhardt D."/>
            <person name="Oertli M."/>
            <person name="Naumann U."/>
            <person name="Petersen F."/>
            <person name="Wong J."/>
        </authorList>
    </citation>
    <scope>NUCLEOTIDE SEQUENCE</scope>
    <source>
        <strain evidence="1">GSM-AAB239-AS_SAM_17_03QT</strain>
    </source>
</reference>
<reference evidence="1" key="2">
    <citation type="submission" date="2023-04" db="EMBL/GenBank/DDBJ databases">
        <authorList>
            <person name="Bruccoleri R.E."/>
            <person name="Oakeley E.J."/>
            <person name="Faust A.-M."/>
            <person name="Dessus-Babus S."/>
            <person name="Altorfer M."/>
            <person name="Burckhardt D."/>
            <person name="Oertli M."/>
            <person name="Naumann U."/>
            <person name="Petersen F."/>
            <person name="Wong J."/>
        </authorList>
    </citation>
    <scope>NUCLEOTIDE SEQUENCE</scope>
    <source>
        <strain evidence="1">GSM-AAB239-AS_SAM_17_03QT</strain>
        <tissue evidence="1">Leaf</tissue>
    </source>
</reference>
<keyword evidence="2" id="KW-1185">Reference proteome</keyword>
<evidence type="ECO:0000313" key="2">
    <source>
        <dbReference type="Proteomes" id="UP001140949"/>
    </source>
</evidence>
<organism evidence="1 2">
    <name type="scientific">Iris pallida</name>
    <name type="common">Sweet iris</name>
    <dbReference type="NCBI Taxonomy" id="29817"/>
    <lineage>
        <taxon>Eukaryota</taxon>
        <taxon>Viridiplantae</taxon>
        <taxon>Streptophyta</taxon>
        <taxon>Embryophyta</taxon>
        <taxon>Tracheophyta</taxon>
        <taxon>Spermatophyta</taxon>
        <taxon>Magnoliopsida</taxon>
        <taxon>Liliopsida</taxon>
        <taxon>Asparagales</taxon>
        <taxon>Iridaceae</taxon>
        <taxon>Iridoideae</taxon>
        <taxon>Irideae</taxon>
        <taxon>Iris</taxon>
    </lineage>
</organism>